<feature type="domain" description="Apple" evidence="4">
    <location>
        <begin position="4"/>
        <end position="74"/>
    </location>
</feature>
<evidence type="ECO:0000313" key="6">
    <source>
        <dbReference type="Proteomes" id="UP000030745"/>
    </source>
</evidence>
<protein>
    <recommendedName>
        <fullName evidence="4">Apple domain-containing protein</fullName>
    </recommendedName>
</protein>
<dbReference type="SMART" id="SM00223">
    <property type="entry name" value="APPLE"/>
    <property type="match status" value="1"/>
</dbReference>
<dbReference type="GO" id="GO:0005576">
    <property type="term" value="C:extracellular region"/>
    <property type="evidence" value="ECO:0007669"/>
    <property type="project" value="InterPro"/>
</dbReference>
<dbReference type="VEuPathDB" id="FungiDB:SPRG_16081"/>
<feature type="region of interest" description="Disordered" evidence="3">
    <location>
        <begin position="88"/>
        <end position="107"/>
    </location>
</feature>
<dbReference type="RefSeq" id="XP_012210855.1">
    <property type="nucleotide sequence ID" value="XM_012355465.1"/>
</dbReference>
<reference evidence="5 6" key="1">
    <citation type="journal article" date="2013" name="PLoS Genet.">
        <title>Distinctive expansion of potential virulence genes in the genome of the oomycete fish pathogen Saprolegnia parasitica.</title>
        <authorList>
            <person name="Jiang R.H."/>
            <person name="de Bruijn I."/>
            <person name="Haas B.J."/>
            <person name="Belmonte R."/>
            <person name="Lobach L."/>
            <person name="Christie J."/>
            <person name="van den Ackerveken G."/>
            <person name="Bottin A."/>
            <person name="Bulone V."/>
            <person name="Diaz-Moreno S.M."/>
            <person name="Dumas B."/>
            <person name="Fan L."/>
            <person name="Gaulin E."/>
            <person name="Govers F."/>
            <person name="Grenville-Briggs L.J."/>
            <person name="Horner N.R."/>
            <person name="Levin J.Z."/>
            <person name="Mammella M."/>
            <person name="Meijer H.J."/>
            <person name="Morris P."/>
            <person name="Nusbaum C."/>
            <person name="Oome S."/>
            <person name="Phillips A.J."/>
            <person name="van Rooyen D."/>
            <person name="Rzeszutek E."/>
            <person name="Saraiva M."/>
            <person name="Secombes C.J."/>
            <person name="Seidl M.F."/>
            <person name="Snel B."/>
            <person name="Stassen J.H."/>
            <person name="Sykes S."/>
            <person name="Tripathy S."/>
            <person name="van den Berg H."/>
            <person name="Vega-Arreguin J.C."/>
            <person name="Wawra S."/>
            <person name="Young S.K."/>
            <person name="Zeng Q."/>
            <person name="Dieguez-Uribeondo J."/>
            <person name="Russ C."/>
            <person name="Tyler B.M."/>
            <person name="van West P."/>
        </authorList>
    </citation>
    <scope>NUCLEOTIDE SEQUENCE [LARGE SCALE GENOMIC DNA]</scope>
    <source>
        <strain evidence="5 6">CBS 223.65</strain>
    </source>
</reference>
<dbReference type="InterPro" id="IPR003609">
    <property type="entry name" value="Pan_app"/>
</dbReference>
<dbReference type="AlphaFoldDB" id="A0A067BJT0"/>
<dbReference type="OrthoDB" id="72083at2759"/>
<feature type="non-terminal residue" evidence="5">
    <location>
        <position position="107"/>
    </location>
</feature>
<dbReference type="GO" id="GO:0006508">
    <property type="term" value="P:proteolysis"/>
    <property type="evidence" value="ECO:0007669"/>
    <property type="project" value="InterPro"/>
</dbReference>
<keyword evidence="2" id="KW-1015">Disulfide bond</keyword>
<dbReference type="GeneID" id="24137739"/>
<sequence length="107" mass="10999">MVGCPAIQEDVDYPGNDLTTTHQTTAEFCCADCTGTPGCRGFVWNAMAGACRLKTAVGSPVKAVGNRASVLPRLTTATCSAFQNDVDYPGNDIGSTSRASAADCCGD</sequence>
<dbReference type="CDD" id="cd01100">
    <property type="entry name" value="APPLE_Factor_XI_like"/>
    <property type="match status" value="1"/>
</dbReference>
<keyword evidence="6" id="KW-1185">Reference proteome</keyword>
<dbReference type="KEGG" id="spar:SPRG_16081"/>
<evidence type="ECO:0000256" key="3">
    <source>
        <dbReference type="SAM" id="MobiDB-lite"/>
    </source>
</evidence>
<evidence type="ECO:0000256" key="2">
    <source>
        <dbReference type="ARBA" id="ARBA00023157"/>
    </source>
</evidence>
<organism evidence="5 6">
    <name type="scientific">Saprolegnia parasitica (strain CBS 223.65)</name>
    <dbReference type="NCBI Taxonomy" id="695850"/>
    <lineage>
        <taxon>Eukaryota</taxon>
        <taxon>Sar</taxon>
        <taxon>Stramenopiles</taxon>
        <taxon>Oomycota</taxon>
        <taxon>Saprolegniomycetes</taxon>
        <taxon>Saprolegniales</taxon>
        <taxon>Saprolegniaceae</taxon>
        <taxon>Saprolegnia</taxon>
    </lineage>
</organism>
<keyword evidence="1" id="KW-0677">Repeat</keyword>
<dbReference type="Gene3D" id="3.50.4.10">
    <property type="entry name" value="Hepatocyte Growth Factor"/>
    <property type="match status" value="1"/>
</dbReference>
<proteinExistence type="predicted"/>
<evidence type="ECO:0000259" key="4">
    <source>
        <dbReference type="SMART" id="SM00223"/>
    </source>
</evidence>
<accession>A0A067BJT0</accession>
<dbReference type="InterPro" id="IPR000177">
    <property type="entry name" value="Apple"/>
</dbReference>
<evidence type="ECO:0000313" key="5">
    <source>
        <dbReference type="EMBL" id="KDO18443.1"/>
    </source>
</evidence>
<dbReference type="EMBL" id="KK583436">
    <property type="protein sequence ID" value="KDO18443.1"/>
    <property type="molecule type" value="Genomic_DNA"/>
</dbReference>
<name>A0A067BJT0_SAPPC</name>
<gene>
    <name evidence="5" type="ORF">SPRG_16081</name>
</gene>
<evidence type="ECO:0000256" key="1">
    <source>
        <dbReference type="ARBA" id="ARBA00022737"/>
    </source>
</evidence>
<dbReference type="Pfam" id="PF14295">
    <property type="entry name" value="PAN_4"/>
    <property type="match status" value="2"/>
</dbReference>
<dbReference type="Proteomes" id="UP000030745">
    <property type="component" value="Unassembled WGS sequence"/>
</dbReference>